<evidence type="ECO:0000313" key="2">
    <source>
        <dbReference type="Proteomes" id="UP001151760"/>
    </source>
</evidence>
<evidence type="ECO:0000313" key="1">
    <source>
        <dbReference type="EMBL" id="GJT02338.1"/>
    </source>
</evidence>
<reference evidence="1" key="1">
    <citation type="journal article" date="2022" name="Int. J. Mol. Sci.">
        <title>Draft Genome of Tanacetum Coccineum: Genomic Comparison of Closely Related Tanacetum-Family Plants.</title>
        <authorList>
            <person name="Yamashiro T."/>
            <person name="Shiraishi A."/>
            <person name="Nakayama K."/>
            <person name="Satake H."/>
        </authorList>
    </citation>
    <scope>NUCLEOTIDE SEQUENCE</scope>
</reference>
<keyword evidence="2" id="KW-1185">Reference proteome</keyword>
<organism evidence="1 2">
    <name type="scientific">Tanacetum coccineum</name>
    <dbReference type="NCBI Taxonomy" id="301880"/>
    <lineage>
        <taxon>Eukaryota</taxon>
        <taxon>Viridiplantae</taxon>
        <taxon>Streptophyta</taxon>
        <taxon>Embryophyta</taxon>
        <taxon>Tracheophyta</taxon>
        <taxon>Spermatophyta</taxon>
        <taxon>Magnoliopsida</taxon>
        <taxon>eudicotyledons</taxon>
        <taxon>Gunneridae</taxon>
        <taxon>Pentapetalae</taxon>
        <taxon>asterids</taxon>
        <taxon>campanulids</taxon>
        <taxon>Asterales</taxon>
        <taxon>Asteraceae</taxon>
        <taxon>Asteroideae</taxon>
        <taxon>Anthemideae</taxon>
        <taxon>Anthemidinae</taxon>
        <taxon>Tanacetum</taxon>
    </lineage>
</organism>
<comment type="caution">
    <text evidence="1">The sequence shown here is derived from an EMBL/GenBank/DDBJ whole genome shotgun (WGS) entry which is preliminary data.</text>
</comment>
<proteinExistence type="predicted"/>
<name>A0ABQ5AM89_9ASTR</name>
<dbReference type="Proteomes" id="UP001151760">
    <property type="component" value="Unassembled WGS sequence"/>
</dbReference>
<sequence length="101" mass="11236">MFRKASWNARHIPRAAYRHMSKFCVSECGPAEWATLIFSSNILPASGGRVLGRSRKDNSVYKIAAVAPPSTVGKDIVVSGEMKLWVSFAWLLFLWLGHQDG</sequence>
<gene>
    <name evidence="1" type="ORF">Tco_0823507</name>
</gene>
<protein>
    <submittedName>
        <fullName evidence="1">Uncharacterized protein</fullName>
    </submittedName>
</protein>
<dbReference type="EMBL" id="BQNB010012342">
    <property type="protein sequence ID" value="GJT02338.1"/>
    <property type="molecule type" value="Genomic_DNA"/>
</dbReference>
<reference evidence="1" key="2">
    <citation type="submission" date="2022-01" db="EMBL/GenBank/DDBJ databases">
        <authorList>
            <person name="Yamashiro T."/>
            <person name="Shiraishi A."/>
            <person name="Satake H."/>
            <person name="Nakayama K."/>
        </authorList>
    </citation>
    <scope>NUCLEOTIDE SEQUENCE</scope>
</reference>
<accession>A0ABQ5AM89</accession>